<gene>
    <name evidence="7" type="ORF">NCGR_LOCUS49911</name>
</gene>
<dbReference type="Gene3D" id="3.30.200.20">
    <property type="entry name" value="Phosphorylase Kinase, domain 1"/>
    <property type="match status" value="1"/>
</dbReference>
<evidence type="ECO:0000256" key="5">
    <source>
        <dbReference type="ARBA" id="ARBA00022840"/>
    </source>
</evidence>
<dbReference type="FunFam" id="1.10.10.10:FF:000322">
    <property type="entry name" value="Probable disease resistance protein At1g63360"/>
    <property type="match status" value="1"/>
</dbReference>
<dbReference type="SUPFAM" id="SSF52540">
    <property type="entry name" value="P-loop containing nucleoside triphosphate hydrolases"/>
    <property type="match status" value="2"/>
</dbReference>
<protein>
    <recommendedName>
        <fullName evidence="6">AAA+ ATPase domain-containing protein</fullName>
    </recommendedName>
</protein>
<feature type="domain" description="AAA+ ATPase" evidence="6">
    <location>
        <begin position="572"/>
        <end position="716"/>
    </location>
</feature>
<comment type="caution">
    <text evidence="7">The sequence shown here is derived from an EMBL/GenBank/DDBJ whole genome shotgun (WGS) entry which is preliminary data.</text>
</comment>
<proteinExistence type="inferred from homology"/>
<keyword evidence="5" id="KW-0547">Nucleotide-binding</keyword>
<dbReference type="InterPro" id="IPR002182">
    <property type="entry name" value="NB-ARC"/>
</dbReference>
<dbReference type="GO" id="GO:0009626">
    <property type="term" value="P:plant-type hypersensitive response"/>
    <property type="evidence" value="ECO:0007669"/>
    <property type="project" value="UniProtKB-ARBA"/>
</dbReference>
<evidence type="ECO:0000313" key="8">
    <source>
        <dbReference type="Proteomes" id="UP000604825"/>
    </source>
</evidence>
<dbReference type="Gene3D" id="1.10.8.430">
    <property type="entry name" value="Helical domain of apoptotic protease-activating factors"/>
    <property type="match status" value="1"/>
</dbReference>
<dbReference type="EMBL" id="CAJGYO010000014">
    <property type="protein sequence ID" value="CAD6266606.1"/>
    <property type="molecule type" value="Genomic_DNA"/>
</dbReference>
<dbReference type="FunFam" id="1.10.8.430:FF:000003">
    <property type="entry name" value="Probable disease resistance protein At5g66910"/>
    <property type="match status" value="1"/>
</dbReference>
<dbReference type="PROSITE" id="PS51450">
    <property type="entry name" value="LRR"/>
    <property type="match status" value="1"/>
</dbReference>
<organism evidence="7 8">
    <name type="scientific">Miscanthus lutarioriparius</name>
    <dbReference type="NCBI Taxonomy" id="422564"/>
    <lineage>
        <taxon>Eukaryota</taxon>
        <taxon>Viridiplantae</taxon>
        <taxon>Streptophyta</taxon>
        <taxon>Embryophyta</taxon>
        <taxon>Tracheophyta</taxon>
        <taxon>Spermatophyta</taxon>
        <taxon>Magnoliopsida</taxon>
        <taxon>Liliopsida</taxon>
        <taxon>Poales</taxon>
        <taxon>Poaceae</taxon>
        <taxon>PACMAD clade</taxon>
        <taxon>Panicoideae</taxon>
        <taxon>Andropogonodae</taxon>
        <taxon>Andropogoneae</taxon>
        <taxon>Saccharinae</taxon>
        <taxon>Miscanthus</taxon>
    </lineage>
</organism>
<dbReference type="PANTHER" id="PTHR33463:SF207">
    <property type="entry name" value="AAA+ ATPASE DOMAIN-CONTAINING PROTEIN"/>
    <property type="match status" value="1"/>
</dbReference>
<evidence type="ECO:0000256" key="4">
    <source>
        <dbReference type="ARBA" id="ARBA00022821"/>
    </source>
</evidence>
<dbReference type="SUPFAM" id="SSF52058">
    <property type="entry name" value="L domain-like"/>
    <property type="match status" value="1"/>
</dbReference>
<dbReference type="InterPro" id="IPR003591">
    <property type="entry name" value="Leu-rich_rpt_typical-subtyp"/>
</dbReference>
<evidence type="ECO:0000256" key="2">
    <source>
        <dbReference type="ARBA" id="ARBA00022614"/>
    </source>
</evidence>
<accession>A0A811R9A6</accession>
<dbReference type="InterPro" id="IPR027417">
    <property type="entry name" value="P-loop_NTPase"/>
</dbReference>
<dbReference type="GO" id="GO:0005524">
    <property type="term" value="F:ATP binding"/>
    <property type="evidence" value="ECO:0007669"/>
    <property type="project" value="UniProtKB-KW"/>
</dbReference>
<dbReference type="SMART" id="SM00369">
    <property type="entry name" value="LRR_TYP"/>
    <property type="match status" value="2"/>
</dbReference>
<dbReference type="InterPro" id="IPR055414">
    <property type="entry name" value="LRR_R13L4/SHOC2-like"/>
</dbReference>
<dbReference type="Gene3D" id="3.40.50.300">
    <property type="entry name" value="P-loop containing nucleotide triphosphate hydrolases"/>
    <property type="match status" value="2"/>
</dbReference>
<reference evidence="7" key="1">
    <citation type="submission" date="2020-10" db="EMBL/GenBank/DDBJ databases">
        <authorList>
            <person name="Han B."/>
            <person name="Lu T."/>
            <person name="Zhao Q."/>
            <person name="Huang X."/>
            <person name="Zhao Y."/>
        </authorList>
    </citation>
    <scope>NUCLEOTIDE SEQUENCE</scope>
</reference>
<dbReference type="InterPro" id="IPR003593">
    <property type="entry name" value="AAA+_ATPase"/>
</dbReference>
<dbReference type="Proteomes" id="UP000604825">
    <property type="component" value="Unassembled WGS sequence"/>
</dbReference>
<dbReference type="GO" id="GO:0043531">
    <property type="term" value="F:ADP binding"/>
    <property type="evidence" value="ECO:0007669"/>
    <property type="project" value="InterPro"/>
</dbReference>
<evidence type="ECO:0000256" key="1">
    <source>
        <dbReference type="ARBA" id="ARBA00008894"/>
    </source>
</evidence>
<dbReference type="Gene3D" id="3.80.10.10">
    <property type="entry name" value="Ribonuclease Inhibitor"/>
    <property type="match status" value="2"/>
</dbReference>
<dbReference type="Pfam" id="PF00931">
    <property type="entry name" value="NB-ARC"/>
    <property type="match status" value="2"/>
</dbReference>
<evidence type="ECO:0000259" key="6">
    <source>
        <dbReference type="SMART" id="SM00382"/>
    </source>
</evidence>
<dbReference type="InterPro" id="IPR042197">
    <property type="entry name" value="Apaf_helical"/>
</dbReference>
<keyword evidence="2" id="KW-0433">Leucine-rich repeat</keyword>
<dbReference type="PRINTS" id="PR00364">
    <property type="entry name" value="DISEASERSIST"/>
</dbReference>
<keyword evidence="3" id="KW-0677">Repeat</keyword>
<dbReference type="InterPro" id="IPR032675">
    <property type="entry name" value="LRR_dom_sf"/>
</dbReference>
<keyword evidence="5" id="KW-0067">ATP-binding</keyword>
<dbReference type="OrthoDB" id="675885at2759"/>
<dbReference type="InterPro" id="IPR050905">
    <property type="entry name" value="Plant_NBS-LRR"/>
</dbReference>
<dbReference type="Pfam" id="PF23598">
    <property type="entry name" value="LRR_14"/>
    <property type="match status" value="1"/>
</dbReference>
<evidence type="ECO:0000313" key="7">
    <source>
        <dbReference type="EMBL" id="CAD6266606.1"/>
    </source>
</evidence>
<dbReference type="FunFam" id="3.40.50.300:FF:001091">
    <property type="entry name" value="Probable disease resistance protein At1g61300"/>
    <property type="match status" value="1"/>
</dbReference>
<dbReference type="SMART" id="SM00382">
    <property type="entry name" value="AAA"/>
    <property type="match status" value="2"/>
</dbReference>
<dbReference type="InterPro" id="IPR057135">
    <property type="entry name" value="At4g27190-like_LRR"/>
</dbReference>
<name>A0A811R9A6_9POAL</name>
<feature type="domain" description="AAA+ ATPase" evidence="6">
    <location>
        <begin position="215"/>
        <end position="364"/>
    </location>
</feature>
<dbReference type="InterPro" id="IPR001611">
    <property type="entry name" value="Leu-rich_rpt"/>
</dbReference>
<keyword evidence="8" id="KW-1185">Reference proteome</keyword>
<keyword evidence="4" id="KW-0611">Plant defense</keyword>
<evidence type="ECO:0000256" key="3">
    <source>
        <dbReference type="ARBA" id="ARBA00022737"/>
    </source>
</evidence>
<dbReference type="Pfam" id="PF23247">
    <property type="entry name" value="LRR_RPS2"/>
    <property type="match status" value="1"/>
</dbReference>
<sequence>MDDYKCSNDDMLERILQDPDSMPRVMQLEYLKRITDNFSDERLLGEGGFGKVYEYKPQPHLSPPSHPEHTHPMRDLFPSPNAHGHDPLFKILNKWRNRSAEALSSVDCQHIRSCLEIGKCCIKSTRNERPTTREIITKLSLESIDCSLDSEEGLLRKKTKRICDTPPENQEEEIIITQPCDIAQAPSVHIDVHVVLLHSQVLFLKQVRQHIIEDTEGLIGICGPVGVGKTLLLKAINNSFETGNSLIPSSLKRGHPPFDFIIYVTALEDCSVQSIQSEIITRLQMQDHGDSITTQATRISKYLQDKSFLVLLDGLHCNLNLAAVGLPPLGNQGQLKRKVVITTRSRSLCDQMLVNRAINVPGLKMNEALQLFQECIGNNGLYSEPCIGTLAKDLVEQLRALPSDLIRIGSAMRGKQEPGQWQNIVAVAKELMHIKDQEASSLTEGIVITKLKQCLQNLRGRRNDVNHEIEFGKREGKVATNQINNWLASVDANISVGMVICESEQNELNWDLSVIAAGMLRRLQECLSGQPSVVTVEALPPSVQEIPCSSTEQQPSRDKIFGEAMEYIKHSSVGVIGIWGLGGVGKTHLLTKINNAFLGDSLFDYVVFITASKEGSVEKIQDEIGKKLKLKWDEDDDVKSRANNIFKSLKTRKFLILLDDVWNRIDLEAVGIPYPLGRSKVFLTTRSKTVCGQMDVTKEINIARLPDDEAWQLFQDKVGQGTLSSSPRIEALAKELVEEMKGLPLALITVGRAMYGKSNLKQWESAIHYMKQSCCDGDDQDLHMENDVFRRLKFSYDSLRNETLRQCFLTCSLWPEDQGILTGDLIRCWIGLGLVDEFDIHGSYRKAHSLIGELTAACLLDICHTGFHNGGYINRRGHFTHQEMPNEVGVKMHDVIRDMAIWISCGCSNNKDKSVVRAGVGANLSIHAIPWSRAECISLMFNEIKELHPFTGSTNLKRLYLQQNSLDERIFGAIQSFTELTYLDLSDNRIKEIPEELFALVNLEHLDLSCNEELTTVPKRLRELTKLKFLYLAGTSIERIPKEVISCLTELQVIELITSPLYTKNNYTYKIIQELCTLTNLKAVDIAIEGDDGYESLRKVAAGIPIRDLVIARLRLEETNKLYLAVDTLTGDIAGRTLNELHVIECAMEQIIVGDKLGKPFHTLIVLVLLALNELTNIIMWEGTSSSQALFPRLTHLKVCFCPKLQHLSWASYLPCLEFLSVDFCGAMKQICMGTGQESSKTFPCLKYLILYNNEELASLCGSDVTFPCLEELEIVGCRKLKRLPFTMQSLPHKLTRLNIYPWDNLEWEDEGVKSFLERLCVVYLGFR</sequence>
<dbReference type="PANTHER" id="PTHR33463">
    <property type="entry name" value="NB-ARC DOMAIN-CONTAINING PROTEIN-RELATED"/>
    <property type="match status" value="1"/>
</dbReference>
<comment type="similarity">
    <text evidence="1">Belongs to the disease resistance NB-LRR family.</text>
</comment>
<dbReference type="GO" id="GO:0002758">
    <property type="term" value="P:innate immune response-activating signaling pathway"/>
    <property type="evidence" value="ECO:0007669"/>
    <property type="project" value="UniProtKB-ARBA"/>
</dbReference>
<dbReference type="GO" id="GO:0042742">
    <property type="term" value="P:defense response to bacterium"/>
    <property type="evidence" value="ECO:0007669"/>
    <property type="project" value="UniProtKB-ARBA"/>
</dbReference>